<evidence type="ECO:0000259" key="1">
    <source>
        <dbReference type="Pfam" id="PF13224"/>
    </source>
</evidence>
<comment type="caution">
    <text evidence="2">The sequence shown here is derived from an EMBL/GenBank/DDBJ whole genome shotgun (WGS) entry which is preliminary data.</text>
</comment>
<gene>
    <name evidence="2" type="ORF">HD599_000317</name>
</gene>
<evidence type="ECO:0000313" key="2">
    <source>
        <dbReference type="EMBL" id="MBB5841994.1"/>
    </source>
</evidence>
<evidence type="ECO:0000313" key="3">
    <source>
        <dbReference type="Proteomes" id="UP000536685"/>
    </source>
</evidence>
<dbReference type="Pfam" id="PF06293">
    <property type="entry name" value="Kdo"/>
    <property type="match status" value="1"/>
</dbReference>
<dbReference type="Pfam" id="PF13224">
    <property type="entry name" value="DUF4032"/>
    <property type="match status" value="1"/>
</dbReference>
<keyword evidence="3" id="KW-1185">Reference proteome</keyword>
<sequence length="424" mass="47717">MSGSLNITAATVDPALLDLPWNLPLEVWPEDTIAALPKGISRHLVRFVNLSGYVVAIKETSAELARKEYDMLRTLQRLDIPCVDPIAVITNRTTTEGEDLESSLVTRHLKFSLPYRALFSQTLRPDTATRLVDALAVLLVRLHVVGFFWGDVSLSNTLFRRDAGAFAAYLVDAETGQLYDGLSNGQRENDLEIARVNIAGELFDLQAGGKMAEEVDPIAISDGIVNQYRTLWKELTGSEQFDSSERWRINDRVQRLNDLGFDIEELAIKTDETGTKVRIQPKVVDAGHHSRRLLRLTGLDAQENQARRLLNDLDSYTASFGKQDLDEEVVAHEWAQRVFEPVIRAIPKELKGRLEPAEIFHQLLDHRWYMSQNMGRDIPLAEAVSSYVENVLRHRRDEATVIDPPTGAITLPVDVVADDWRSTV</sequence>
<dbReference type="SUPFAM" id="SSF56112">
    <property type="entry name" value="Protein kinase-like (PK-like)"/>
    <property type="match status" value="1"/>
</dbReference>
<name>A0A841AHU7_9MICO</name>
<feature type="domain" description="DUF4032" evidence="1">
    <location>
        <begin position="231"/>
        <end position="392"/>
    </location>
</feature>
<proteinExistence type="predicted"/>
<dbReference type="InterPro" id="IPR011009">
    <property type="entry name" value="Kinase-like_dom_sf"/>
</dbReference>
<dbReference type="Proteomes" id="UP000536685">
    <property type="component" value="Unassembled WGS sequence"/>
</dbReference>
<dbReference type="EMBL" id="JACHMJ010000001">
    <property type="protein sequence ID" value="MBB5841994.1"/>
    <property type="molecule type" value="Genomic_DNA"/>
</dbReference>
<protein>
    <recommendedName>
        <fullName evidence="1">DUF4032 domain-containing protein</fullName>
    </recommendedName>
</protein>
<organism evidence="2 3">
    <name type="scientific">Conyzicola lurida</name>
    <dbReference type="NCBI Taxonomy" id="1172621"/>
    <lineage>
        <taxon>Bacteria</taxon>
        <taxon>Bacillati</taxon>
        <taxon>Actinomycetota</taxon>
        <taxon>Actinomycetes</taxon>
        <taxon>Micrococcales</taxon>
        <taxon>Microbacteriaceae</taxon>
        <taxon>Conyzicola</taxon>
    </lineage>
</organism>
<dbReference type="InterPro" id="IPR025111">
    <property type="entry name" value="DUF4032"/>
</dbReference>
<dbReference type="RefSeq" id="WP_184233019.1">
    <property type="nucleotide sequence ID" value="NZ_JACHMJ010000001.1"/>
</dbReference>
<reference evidence="2 3" key="1">
    <citation type="submission" date="2020-08" db="EMBL/GenBank/DDBJ databases">
        <title>Sequencing the genomes of 1000 actinobacteria strains.</title>
        <authorList>
            <person name="Klenk H.-P."/>
        </authorList>
    </citation>
    <scope>NUCLEOTIDE SEQUENCE [LARGE SCALE GENOMIC DNA]</scope>
    <source>
        <strain evidence="2 3">DSM 105784</strain>
    </source>
</reference>
<dbReference type="AlphaFoldDB" id="A0A841AHU7"/>
<accession>A0A841AHU7</accession>